<dbReference type="Proteomes" id="UP000199118">
    <property type="component" value="Unassembled WGS sequence"/>
</dbReference>
<evidence type="ECO:0000256" key="4">
    <source>
        <dbReference type="ARBA" id="ARBA00022475"/>
    </source>
</evidence>
<gene>
    <name evidence="10" type="ORF">SAMN05444336_105187</name>
</gene>
<evidence type="ECO:0000256" key="3">
    <source>
        <dbReference type="ARBA" id="ARBA00022448"/>
    </source>
</evidence>
<organism evidence="10 11">
    <name type="scientific">Albimonas donghaensis</name>
    <dbReference type="NCBI Taxonomy" id="356660"/>
    <lineage>
        <taxon>Bacteria</taxon>
        <taxon>Pseudomonadati</taxon>
        <taxon>Pseudomonadota</taxon>
        <taxon>Alphaproteobacteria</taxon>
        <taxon>Rhodobacterales</taxon>
        <taxon>Paracoccaceae</taxon>
        <taxon>Albimonas</taxon>
    </lineage>
</organism>
<feature type="transmembrane region" description="Helical" evidence="9">
    <location>
        <begin position="998"/>
        <end position="1022"/>
    </location>
</feature>
<keyword evidence="7 9" id="KW-1133">Transmembrane helix</keyword>
<dbReference type="Gene3D" id="3.30.70.1440">
    <property type="entry name" value="Multidrug efflux transporter AcrB pore domain"/>
    <property type="match status" value="1"/>
</dbReference>
<evidence type="ECO:0000256" key="7">
    <source>
        <dbReference type="ARBA" id="ARBA00022989"/>
    </source>
</evidence>
<keyword evidence="11" id="KW-1185">Reference proteome</keyword>
<evidence type="ECO:0000256" key="6">
    <source>
        <dbReference type="ARBA" id="ARBA00022692"/>
    </source>
</evidence>
<dbReference type="EMBL" id="FNMZ01000005">
    <property type="protein sequence ID" value="SDX46335.1"/>
    <property type="molecule type" value="Genomic_DNA"/>
</dbReference>
<evidence type="ECO:0000313" key="10">
    <source>
        <dbReference type="EMBL" id="SDX46335.1"/>
    </source>
</evidence>
<evidence type="ECO:0000256" key="1">
    <source>
        <dbReference type="ARBA" id="ARBA00004429"/>
    </source>
</evidence>
<accession>A0A1H3BX47</accession>
<feature type="transmembrane region" description="Helical" evidence="9">
    <location>
        <begin position="869"/>
        <end position="886"/>
    </location>
</feature>
<keyword evidence="8 9" id="KW-0472">Membrane</keyword>
<dbReference type="Gene3D" id="1.20.1640.10">
    <property type="entry name" value="Multidrug efflux transporter AcrB transmembrane domain"/>
    <property type="match status" value="2"/>
</dbReference>
<sequence length="1036" mass="109656">MSLPHFFIHRPVFAWVLAIVTMLAGVFALSGLPIAQYPEVAPTSVRISATYSGASAETVENAVTIPIEDGLTGLDGLLYMTSTSSEGSASIQLTFDESIDPDIAQVQVQNKLQLVESSLPSSVQQRGVSVTRSTSSILLVGALVSTDDRYSSVELGDMLDRLLIDPIKRVDGVGSINVLGTEYAMRIWLDPDRLFQYQLTATDVTDAVSAQNTNVTVGALGDQPTTRGQQVTFSLTAQSQLSTVQEFERILLVANEDGSSVFLGDVARVEIAAESYGSFARFSGHPAAGFGVNLATGANAVDTADAVRAEAEKLTATLPEGVELVYPYDTSPFVEQSIEQVYHTLAEAIVLVFLVIFVFLQSWRATLIPTIAVPIVLLGTFGVLAALDMSINTLTMFALVLAIGLLVDDAIVVVENVERVMEEEGLGPVEATEKSMGEISSALVGIVLVLSAVFLPMAFMSGSTGVIYRQFSVTIISAMFLSLLVALILTPAMCASLLRPGHGPARFAPARWFNAGLGRLTGGYAGGVARFSTRPFRMLLVLGLVGAGAAALYRDLPTSFLPQEDQGVLMVQFSLPEGAVTAQTEEAARRVETYMLTEEADAVDSAFTALGFGFSGSGQNAAMMFVKLKDYAERPGIDAASVALRANMRFANDRAGQIIVIQPPAIQGLGNTAGFSMQFVDQGGQGTAAMNAAAAELLAQAAADGRAASLRGAENLTKTALRLDIDQQKAESLGVSLSSVNDILSTVFAGSYVNDFTLGARLREVIVQGDAEWRMQPEDLGRWYARNDAGEMAPFAAFSSQEWEQVSPRLQRYGGQRSLEISGASGPGISSGDAMDAMEELTAALPGGYGAEWTGISYQERLSGNQEPLLYTLSAIVVFLCLAALYESWTAPLAVMLAVPVGVLGALATALHFGQSNDVYFKVGLLTTIGLAARNAILIVEFAKALQAQGMELVEATVSAARQRLRPILMTSLAFMLGILPLAIASGAGAAAQRSIGIGMLGGIIASTLVGVVMAPVLYVAVMRAATIFHRRESRT</sequence>
<evidence type="ECO:0000256" key="9">
    <source>
        <dbReference type="RuleBase" id="RU364070"/>
    </source>
</evidence>
<dbReference type="GO" id="GO:0005886">
    <property type="term" value="C:plasma membrane"/>
    <property type="evidence" value="ECO:0007669"/>
    <property type="project" value="UniProtKB-SubCell"/>
</dbReference>
<dbReference type="Pfam" id="PF00873">
    <property type="entry name" value="ACR_tran"/>
    <property type="match status" value="1"/>
</dbReference>
<feature type="transmembrane region" description="Helical" evidence="9">
    <location>
        <begin position="536"/>
        <end position="553"/>
    </location>
</feature>
<evidence type="ECO:0000256" key="5">
    <source>
        <dbReference type="ARBA" id="ARBA00022519"/>
    </source>
</evidence>
<feature type="transmembrane region" description="Helical" evidence="9">
    <location>
        <begin position="367"/>
        <end position="387"/>
    </location>
</feature>
<feature type="transmembrane region" description="Helical" evidence="9">
    <location>
        <begin position="12"/>
        <end position="35"/>
    </location>
</feature>
<dbReference type="GO" id="GO:0009636">
    <property type="term" value="P:response to toxic substance"/>
    <property type="evidence" value="ECO:0007669"/>
    <property type="project" value="UniProtKB-ARBA"/>
</dbReference>
<feature type="transmembrane region" description="Helical" evidence="9">
    <location>
        <begin position="968"/>
        <end position="992"/>
    </location>
</feature>
<dbReference type="FunFam" id="1.20.1640.10:FF:000001">
    <property type="entry name" value="Efflux pump membrane transporter"/>
    <property type="match status" value="1"/>
</dbReference>
<dbReference type="SUPFAM" id="SSF82714">
    <property type="entry name" value="Multidrug efflux transporter AcrB TolC docking domain, DN and DC subdomains"/>
    <property type="match status" value="2"/>
</dbReference>
<keyword evidence="4" id="KW-1003">Cell membrane</keyword>
<dbReference type="PRINTS" id="PR00702">
    <property type="entry name" value="ACRIFLAVINRP"/>
</dbReference>
<feature type="transmembrane region" description="Helical" evidence="9">
    <location>
        <begin position="393"/>
        <end position="414"/>
    </location>
</feature>
<name>A0A1H3BX47_9RHOB</name>
<protein>
    <recommendedName>
        <fullName evidence="9">Efflux pump membrane transporter</fullName>
    </recommendedName>
</protein>
<dbReference type="InterPro" id="IPR027463">
    <property type="entry name" value="AcrB_DN_DC_subdom"/>
</dbReference>
<evidence type="ECO:0000313" key="11">
    <source>
        <dbReference type="Proteomes" id="UP000199118"/>
    </source>
</evidence>
<keyword evidence="6 9" id="KW-0812">Transmembrane</keyword>
<feature type="transmembrane region" description="Helical" evidence="9">
    <location>
        <begin position="919"/>
        <end position="943"/>
    </location>
</feature>
<dbReference type="PANTHER" id="PTHR32063">
    <property type="match status" value="1"/>
</dbReference>
<dbReference type="InterPro" id="IPR001036">
    <property type="entry name" value="Acrflvin-R"/>
</dbReference>
<evidence type="ECO:0000256" key="8">
    <source>
        <dbReference type="ARBA" id="ARBA00023136"/>
    </source>
</evidence>
<evidence type="ECO:0000256" key="2">
    <source>
        <dbReference type="ARBA" id="ARBA00010942"/>
    </source>
</evidence>
<dbReference type="STRING" id="356660.SAMN05444336_105187"/>
<feature type="transmembrane region" description="Helical" evidence="9">
    <location>
        <begin position="442"/>
        <end position="461"/>
    </location>
</feature>
<dbReference type="Gene3D" id="3.30.2090.10">
    <property type="entry name" value="Multidrug efflux transporter AcrB TolC docking domain, DN and DC subdomains"/>
    <property type="match status" value="2"/>
</dbReference>
<dbReference type="SUPFAM" id="SSF82693">
    <property type="entry name" value="Multidrug efflux transporter AcrB pore domain, PN1, PN2, PC1 and PC2 subdomains"/>
    <property type="match status" value="4"/>
</dbReference>
<comment type="subcellular location">
    <subcellularLocation>
        <location evidence="1 9">Cell inner membrane</location>
        <topology evidence="1 9">Multi-pass membrane protein</topology>
    </subcellularLocation>
</comment>
<proteinExistence type="inferred from homology"/>
<dbReference type="NCBIfam" id="NF000282">
    <property type="entry name" value="RND_permease_1"/>
    <property type="match status" value="1"/>
</dbReference>
<dbReference type="SUPFAM" id="SSF82866">
    <property type="entry name" value="Multidrug efflux transporter AcrB transmembrane domain"/>
    <property type="match status" value="2"/>
</dbReference>
<feature type="transmembrane region" description="Helical" evidence="9">
    <location>
        <begin position="893"/>
        <end position="913"/>
    </location>
</feature>
<dbReference type="AlphaFoldDB" id="A0A1H3BX47"/>
<feature type="transmembrane region" description="Helical" evidence="9">
    <location>
        <begin position="467"/>
        <end position="489"/>
    </location>
</feature>
<dbReference type="InterPro" id="IPR004764">
    <property type="entry name" value="MdtF-like"/>
</dbReference>
<dbReference type="GO" id="GO:0015562">
    <property type="term" value="F:efflux transmembrane transporter activity"/>
    <property type="evidence" value="ECO:0007669"/>
    <property type="project" value="InterPro"/>
</dbReference>
<dbReference type="Gene3D" id="3.30.70.1430">
    <property type="entry name" value="Multidrug efflux transporter AcrB pore domain"/>
    <property type="match status" value="2"/>
</dbReference>
<dbReference type="PANTHER" id="PTHR32063:SF13">
    <property type="entry name" value="MULTIDRUG EFFLUX PUMP SUBUNIT ACRB-RELATED"/>
    <property type="match status" value="1"/>
</dbReference>
<keyword evidence="3 9" id="KW-0813">Transport</keyword>
<dbReference type="FunFam" id="3.30.70.1430:FF:000001">
    <property type="entry name" value="Efflux pump membrane transporter"/>
    <property type="match status" value="1"/>
</dbReference>
<comment type="similarity">
    <text evidence="2 9">Belongs to the resistance-nodulation-cell division (RND) (TC 2.A.6) family.</text>
</comment>
<keyword evidence="5 9" id="KW-0997">Cell inner membrane</keyword>
<dbReference type="GO" id="GO:0042910">
    <property type="term" value="F:xenobiotic transmembrane transporter activity"/>
    <property type="evidence" value="ECO:0007669"/>
    <property type="project" value="TreeGrafter"/>
</dbReference>
<feature type="transmembrane region" description="Helical" evidence="9">
    <location>
        <begin position="341"/>
        <end position="360"/>
    </location>
</feature>
<dbReference type="Gene3D" id="3.30.70.1320">
    <property type="entry name" value="Multidrug efflux transporter AcrB pore domain like"/>
    <property type="match status" value="1"/>
</dbReference>
<dbReference type="NCBIfam" id="TIGR00915">
    <property type="entry name" value="2A0602"/>
    <property type="match status" value="1"/>
</dbReference>
<reference evidence="10 11" key="1">
    <citation type="submission" date="2016-10" db="EMBL/GenBank/DDBJ databases">
        <authorList>
            <person name="de Groot N.N."/>
        </authorList>
    </citation>
    <scope>NUCLEOTIDE SEQUENCE [LARGE SCALE GENOMIC DNA]</scope>
    <source>
        <strain evidence="10 11">DSM 17890</strain>
    </source>
</reference>